<keyword evidence="14" id="KW-1185">Reference proteome</keyword>
<evidence type="ECO:0000256" key="2">
    <source>
        <dbReference type="ARBA" id="ARBA00022515"/>
    </source>
</evidence>
<reference evidence="13 14" key="1">
    <citation type="submission" date="2024-01" db="EMBL/GenBank/DDBJ databases">
        <title>Horizontal gene transfer in Aeromonas trota.</title>
        <authorList>
            <person name="Otero Olarra J.E."/>
            <person name="Perez Valdespino A."/>
        </authorList>
    </citation>
    <scope>NUCLEOTIDE SEQUENCE [LARGE SCALE GENOMIC DNA]</scope>
    <source>
        <strain evidence="13 14">9.1</strain>
    </source>
</reference>
<dbReference type="SUPFAM" id="SSF52540">
    <property type="entry name" value="P-loop containing nucleoside triphosphate hydrolases"/>
    <property type="match status" value="1"/>
</dbReference>
<dbReference type="EMBL" id="JAZDDP010000001">
    <property type="protein sequence ID" value="MEL3918164.1"/>
    <property type="molecule type" value="Genomic_DNA"/>
</dbReference>
<evidence type="ECO:0000313" key="13">
    <source>
        <dbReference type="EMBL" id="MEL3918164.1"/>
    </source>
</evidence>
<dbReference type="Gene3D" id="1.10.860.10">
    <property type="entry name" value="DNAb Helicase, Chain A"/>
    <property type="match status" value="1"/>
</dbReference>
<keyword evidence="8" id="KW-0238">DNA-binding</keyword>
<evidence type="ECO:0000313" key="14">
    <source>
        <dbReference type="Proteomes" id="UP001491613"/>
    </source>
</evidence>
<comment type="catalytic activity">
    <reaction evidence="11">
        <text>ATP + H2O = ADP + phosphate + H(+)</text>
        <dbReference type="Rhea" id="RHEA:13065"/>
        <dbReference type="ChEBI" id="CHEBI:15377"/>
        <dbReference type="ChEBI" id="CHEBI:15378"/>
        <dbReference type="ChEBI" id="CHEBI:30616"/>
        <dbReference type="ChEBI" id="CHEBI:43474"/>
        <dbReference type="ChEBI" id="CHEBI:456216"/>
        <dbReference type="EC" id="5.6.2.3"/>
    </reaction>
</comment>
<organism evidence="13 14">
    <name type="scientific">Aeromonas enteropelogenes</name>
    <name type="common">Aeromonas trota</name>
    <dbReference type="NCBI Taxonomy" id="29489"/>
    <lineage>
        <taxon>Bacteria</taxon>
        <taxon>Pseudomonadati</taxon>
        <taxon>Pseudomonadota</taxon>
        <taxon>Gammaproteobacteria</taxon>
        <taxon>Aeromonadales</taxon>
        <taxon>Aeromonadaceae</taxon>
        <taxon>Aeromonas</taxon>
    </lineage>
</organism>
<protein>
    <recommendedName>
        <fullName evidence="10">DNA 5'-3' helicase</fullName>
        <ecNumber evidence="10">5.6.2.3</ecNumber>
    </recommendedName>
</protein>
<dbReference type="Pfam" id="PF00772">
    <property type="entry name" value="DnaB"/>
    <property type="match status" value="1"/>
</dbReference>
<dbReference type="PANTHER" id="PTHR30153:SF2">
    <property type="entry name" value="REPLICATIVE DNA HELICASE"/>
    <property type="match status" value="1"/>
</dbReference>
<dbReference type="PROSITE" id="PS51199">
    <property type="entry name" value="SF4_HELICASE"/>
    <property type="match status" value="1"/>
</dbReference>
<evidence type="ECO:0000256" key="10">
    <source>
        <dbReference type="ARBA" id="ARBA00044969"/>
    </source>
</evidence>
<evidence type="ECO:0000256" key="6">
    <source>
        <dbReference type="ARBA" id="ARBA00022806"/>
    </source>
</evidence>
<dbReference type="PANTHER" id="PTHR30153">
    <property type="entry name" value="REPLICATIVE DNA HELICASE DNAB"/>
    <property type="match status" value="1"/>
</dbReference>
<keyword evidence="6" id="KW-0347">Helicase</keyword>
<comment type="caution">
    <text evidence="13">The sequence shown here is derived from an EMBL/GenBank/DDBJ whole genome shotgun (WGS) entry which is preliminary data.</text>
</comment>
<dbReference type="Proteomes" id="UP001491613">
    <property type="component" value="Unassembled WGS sequence"/>
</dbReference>
<keyword evidence="5" id="KW-0378">Hydrolase</keyword>
<keyword evidence="9" id="KW-0413">Isomerase</keyword>
<dbReference type="InterPro" id="IPR027417">
    <property type="entry name" value="P-loop_NTPase"/>
</dbReference>
<evidence type="ECO:0000259" key="12">
    <source>
        <dbReference type="PROSITE" id="PS51199"/>
    </source>
</evidence>
<dbReference type="EC" id="5.6.2.3" evidence="10"/>
<evidence type="ECO:0000256" key="4">
    <source>
        <dbReference type="ARBA" id="ARBA00022741"/>
    </source>
</evidence>
<feature type="domain" description="SF4 helicase" evidence="12">
    <location>
        <begin position="182"/>
        <end position="448"/>
    </location>
</feature>
<dbReference type="Gene3D" id="3.40.50.300">
    <property type="entry name" value="P-loop containing nucleotide triphosphate hydrolases"/>
    <property type="match status" value="1"/>
</dbReference>
<keyword evidence="7" id="KW-0067">ATP-binding</keyword>
<keyword evidence="2" id="KW-0639">Primosome</keyword>
<gene>
    <name evidence="13" type="ORF">V1482_01910</name>
</gene>
<dbReference type="InterPro" id="IPR016136">
    <property type="entry name" value="DNA_helicase_N/primase_C"/>
</dbReference>
<keyword evidence="4" id="KW-0547">Nucleotide-binding</keyword>
<evidence type="ECO:0000256" key="7">
    <source>
        <dbReference type="ARBA" id="ARBA00022840"/>
    </source>
</evidence>
<evidence type="ECO:0000256" key="3">
    <source>
        <dbReference type="ARBA" id="ARBA00022705"/>
    </source>
</evidence>
<proteinExistence type="inferred from homology"/>
<evidence type="ECO:0000256" key="9">
    <source>
        <dbReference type="ARBA" id="ARBA00023235"/>
    </source>
</evidence>
<dbReference type="Pfam" id="PF03796">
    <property type="entry name" value="DnaB_C"/>
    <property type="match status" value="1"/>
</dbReference>
<sequence>MTSRSLSLVPPHNFEAEQSVLGALMLGCDAYHELGLQSRDFYGGPHQLIFEAIAELAVAKHPIDLLTVEHRLEEHGQLQEAGGMAYLAEVIKNTPSAANVAIYGEIVRHAAERRFAVAKLQDCIATMMTPGFDTTDERFAKMGALLGEIDAKRAGGVSGLSVPASEIVQEWCDEMERRIAHRPGDMSGFVTGLPSLDAVLCPGGISRTALVCIGGRPKMGKSNFMAKLCSHTALVKKLPVVGFSLEMSRAELFEVTLAQACGISRRSLAEATDQALMDKAYAVAAELAHSRFHIADLPGMSLHQIVRECRRLRRQLGQLGMVAVDYLTLMKAEKAERNDLAYGAITKGLKELAKEMHCPVILLSQLNRGLEQRADKRPQPSDSRDTGQIEQDCDVWIGVYRDEVYHDNSPYRGLMELLVRLNRNGRTGVAYCQFTEGVISEIAPEEVARRHHLAELDKLNSKQLRKGWSG</sequence>
<dbReference type="RefSeq" id="WP_342016569.1">
    <property type="nucleotide sequence ID" value="NZ_JAVTII010000001.1"/>
</dbReference>
<comment type="similarity">
    <text evidence="1">Belongs to the helicase family. DnaB subfamily.</text>
</comment>
<accession>A0ABU9J790</accession>
<dbReference type="InterPro" id="IPR007694">
    <property type="entry name" value="DNA_helicase_DnaB-like_C"/>
</dbReference>
<keyword evidence="3" id="KW-0235">DNA replication</keyword>
<dbReference type="InterPro" id="IPR036185">
    <property type="entry name" value="DNA_heli_DnaB-like_N_sf"/>
</dbReference>
<evidence type="ECO:0000256" key="8">
    <source>
        <dbReference type="ARBA" id="ARBA00023125"/>
    </source>
</evidence>
<name>A0ABU9J790_AEREN</name>
<dbReference type="SUPFAM" id="SSF48024">
    <property type="entry name" value="N-terminal domain of DnaB helicase"/>
    <property type="match status" value="1"/>
</dbReference>
<dbReference type="PROSITE" id="PS51257">
    <property type="entry name" value="PROKAR_LIPOPROTEIN"/>
    <property type="match status" value="1"/>
</dbReference>
<evidence type="ECO:0000256" key="5">
    <source>
        <dbReference type="ARBA" id="ARBA00022801"/>
    </source>
</evidence>
<evidence type="ECO:0000256" key="1">
    <source>
        <dbReference type="ARBA" id="ARBA00008428"/>
    </source>
</evidence>
<evidence type="ECO:0000256" key="11">
    <source>
        <dbReference type="ARBA" id="ARBA00048954"/>
    </source>
</evidence>
<dbReference type="InterPro" id="IPR007693">
    <property type="entry name" value="DNA_helicase_DnaB-like_N"/>
</dbReference>